<dbReference type="EMBL" id="JACRTC010000006">
    <property type="protein sequence ID" value="MBC8570990.1"/>
    <property type="molecule type" value="Genomic_DNA"/>
</dbReference>
<dbReference type="InterPro" id="IPR045886">
    <property type="entry name" value="ThiF/MoeB/HesA"/>
</dbReference>
<evidence type="ECO:0000259" key="1">
    <source>
        <dbReference type="Pfam" id="PF00899"/>
    </source>
</evidence>
<gene>
    <name evidence="2" type="ORF">H8709_09135</name>
</gene>
<reference evidence="2" key="1">
    <citation type="submission" date="2020-08" db="EMBL/GenBank/DDBJ databases">
        <title>Genome public.</title>
        <authorList>
            <person name="Liu C."/>
            <person name="Sun Q."/>
        </authorList>
    </citation>
    <scope>NUCLEOTIDE SEQUENCE</scope>
    <source>
        <strain evidence="2">NSJ-54</strain>
    </source>
</reference>
<keyword evidence="3" id="KW-1185">Reference proteome</keyword>
<evidence type="ECO:0000313" key="2">
    <source>
        <dbReference type="EMBL" id="MBC8570990.1"/>
    </source>
</evidence>
<dbReference type="GO" id="GO:0061504">
    <property type="term" value="P:cyclic threonylcarbamoyladenosine biosynthetic process"/>
    <property type="evidence" value="ECO:0007669"/>
    <property type="project" value="TreeGrafter"/>
</dbReference>
<proteinExistence type="predicted"/>
<dbReference type="AlphaFoldDB" id="A0A926ICD0"/>
<dbReference type="PANTHER" id="PTHR43267:SF1">
    <property type="entry name" value="TRNA THREONYLCARBAMOYLADENOSINE DEHYDRATASE"/>
    <property type="match status" value="1"/>
</dbReference>
<name>A0A926ICD0_9FIRM</name>
<dbReference type="GO" id="GO:0008641">
    <property type="term" value="F:ubiquitin-like modifier activating enzyme activity"/>
    <property type="evidence" value="ECO:0007669"/>
    <property type="project" value="InterPro"/>
</dbReference>
<feature type="domain" description="THIF-type NAD/FAD binding fold" evidence="1">
    <location>
        <begin position="11"/>
        <end position="147"/>
    </location>
</feature>
<accession>A0A926ICD0</accession>
<dbReference type="SUPFAM" id="SSF69572">
    <property type="entry name" value="Activating enzymes of the ubiquitin-like proteins"/>
    <property type="match status" value="1"/>
</dbReference>
<evidence type="ECO:0000313" key="3">
    <source>
        <dbReference type="Proteomes" id="UP000660861"/>
    </source>
</evidence>
<dbReference type="GO" id="GO:0061503">
    <property type="term" value="F:tRNA threonylcarbamoyladenosine dehydratase"/>
    <property type="evidence" value="ECO:0007669"/>
    <property type="project" value="TreeGrafter"/>
</dbReference>
<dbReference type="PANTHER" id="PTHR43267">
    <property type="entry name" value="TRNA THREONYLCARBAMOYLADENOSINE DEHYDRATASE"/>
    <property type="match status" value="1"/>
</dbReference>
<dbReference type="Proteomes" id="UP000660861">
    <property type="component" value="Unassembled WGS sequence"/>
</dbReference>
<comment type="caution">
    <text evidence="2">The sequence shown here is derived from an EMBL/GenBank/DDBJ whole genome shotgun (WGS) entry which is preliminary data.</text>
</comment>
<protein>
    <submittedName>
        <fullName evidence="2">tRNA threonylcarbamoyladenosine dehydratase</fullName>
    </submittedName>
</protein>
<dbReference type="InterPro" id="IPR000594">
    <property type="entry name" value="ThiF_NAD_FAD-bd"/>
</dbReference>
<organism evidence="2 3">
    <name type="scientific">Zongyangia hominis</name>
    <dbReference type="NCBI Taxonomy" id="2763677"/>
    <lineage>
        <taxon>Bacteria</taxon>
        <taxon>Bacillati</taxon>
        <taxon>Bacillota</taxon>
        <taxon>Clostridia</taxon>
        <taxon>Eubacteriales</taxon>
        <taxon>Oscillospiraceae</taxon>
        <taxon>Zongyangia</taxon>
    </lineage>
</organism>
<dbReference type="Pfam" id="PF00899">
    <property type="entry name" value="ThiF"/>
    <property type="match status" value="1"/>
</dbReference>
<dbReference type="Gene3D" id="3.40.50.720">
    <property type="entry name" value="NAD(P)-binding Rossmann-like Domain"/>
    <property type="match status" value="1"/>
</dbReference>
<dbReference type="CDD" id="cd00755">
    <property type="entry name" value="YgdL_like"/>
    <property type="match status" value="1"/>
</dbReference>
<sequence length="237" mass="25991">MEHWLSRTELLLGTENLEKLRESRVAVLGLGGVGSAAAEALARCGIGHLLLVDSDRVELTNLNRQLVATRDVLGKYKTRVLAERFSRIGDGLQVETAEEFYLPENRDFLFEFAPHFLVDAIDTVTAKLDLAVQCRDRGIGLITCLGTGNRIDPSQLVLGDIADTAGCGCKLARVMRRELRRRGIEHTPVLYSTETPMQTLYVPDSPKGRHSPGSTAFVPPAAGFFLASYAVRQLLGL</sequence>
<dbReference type="RefSeq" id="WP_262398082.1">
    <property type="nucleotide sequence ID" value="NZ_JACRTC010000006.1"/>
</dbReference>
<dbReference type="InterPro" id="IPR035985">
    <property type="entry name" value="Ubiquitin-activating_enz"/>
</dbReference>